<dbReference type="HOGENOM" id="CLU_291247_0_0_1"/>
<dbReference type="EMBL" id="FR824079">
    <property type="protein sequence ID" value="CCA17422.1"/>
    <property type="molecule type" value="Genomic_DNA"/>
</dbReference>
<evidence type="ECO:0000256" key="1">
    <source>
        <dbReference type="SAM" id="MobiDB-lite"/>
    </source>
</evidence>
<evidence type="ECO:0000313" key="2">
    <source>
        <dbReference type="EMBL" id="CCA17422.1"/>
    </source>
</evidence>
<dbReference type="AlphaFoldDB" id="F0W8G7"/>
<accession>F0W8G7</accession>
<feature type="region of interest" description="Disordered" evidence="1">
    <location>
        <begin position="291"/>
        <end position="315"/>
    </location>
</feature>
<gene>
    <name evidence="2" type="primary">AlNc14C34G3097</name>
    <name evidence="2" type="ORF">ALNC14_035650</name>
</gene>
<feature type="compositionally biased region" description="Basic and acidic residues" evidence="1">
    <location>
        <begin position="294"/>
        <end position="313"/>
    </location>
</feature>
<proteinExistence type="predicted"/>
<reference evidence="2" key="1">
    <citation type="journal article" date="2011" name="PLoS Biol.">
        <title>Gene gain and loss during evolution of obligate parasitism in the white rust pathogen of Arabidopsis thaliana.</title>
        <authorList>
            <person name="Kemen E."/>
            <person name="Gardiner A."/>
            <person name="Schultz-Larsen T."/>
            <person name="Kemen A.C."/>
            <person name="Balmuth A.L."/>
            <person name="Robert-Seilaniantz A."/>
            <person name="Bailey K."/>
            <person name="Holub E."/>
            <person name="Studholme D.J."/>
            <person name="Maclean D."/>
            <person name="Jones J.D."/>
        </authorList>
    </citation>
    <scope>NUCLEOTIDE SEQUENCE</scope>
</reference>
<sequence length="1049" mass="119008">MESTNSNNSLELQKKALDTLISNIEQIEVKYNRINSVLPSHAVMGNSTKNLGVVANDHDSVPDITYIVESKDLELESTSFSYDEYIPIVDSSQVVDELEIITDLTIERQVIQQDHRETWLQKLAESLAEDCKIDESTPFFLGWKDTMSSLVANKAVTSLFPNPLLLTSSGNQPSQSERRSISFADEIGYAMTEDIRDWSISSVLPYTTHQAMPRLACLSAYRFRQNPESDVIVEAIASFIWRSRLKFESRRAIYEHFDIPEIDANDVVQTVAKESIQEVVTLKQKNHALTNINGKKDARNLDTSRSSQRKEKITTSPSSVHFKQRLIQTRFGASSTCDVQRSGLIGGHISKSHEVERILTRGIDELHAELVAAAASAKSSGSVPIRIWPASGITRVCACLTNMYLHESDFDQVNHVIEAWLTCFIPQSKSAEKHEPISNIQSNQVIRSDWNRGKALVDGDGLPLARSDWTLVRILITTYFILKTLGNMIRVHSTKEHATQFTSESWDRLFTLEMGLRLRFDFDQTAPIEQKQWTTDETRNFVTSYGTYLNPEIAAEICIRRGFPKVLDMILDQVVSSSTMSSTCDTIINWIADNQIDESLQLLEESNSICLVLHVLDLLYKKAPTEAIDLSVRKYPILQPWNVQRCLFGTSVDFTLSKVKAEYQTRALTYLEYLIHLLSEKREIAVKEAPIVNQCISLCFADINATDRIIFMRYQESQSEWLQKLFYIPSINRDFDHAACWKLFEAHCEIDAMSMLVLRSLSFLSSAEQGIRELHQLMNHLLGSKSSAHQLYELIKRLGQFVSHKEVVNQALDLIATCTDIYQGSRPVDSSKLAVLILLATLETFGIQVGLQFLHRHPNMFRLLSYSDHKLIIEWFLLYEQEVNVLYQVLETVDAHVWLPKESTITTCPSIALPPHLAVIFDLEREAMQTPGYFELFRKWRQDSRALSPAQNALHFFDEFGDDDNDDLGSINQLDGGLQRLYDCQNGEWGGELQLHNSVCAMCDLPIVLIAEEDYCNVEISLLPCGHAYHASCLIDGSCSICMEAAFNF</sequence>
<organism evidence="2">
    <name type="scientific">Albugo laibachii Nc14</name>
    <dbReference type="NCBI Taxonomy" id="890382"/>
    <lineage>
        <taxon>Eukaryota</taxon>
        <taxon>Sar</taxon>
        <taxon>Stramenopiles</taxon>
        <taxon>Oomycota</taxon>
        <taxon>Peronosporomycetes</taxon>
        <taxon>Albuginales</taxon>
        <taxon>Albuginaceae</taxon>
        <taxon>Albugo</taxon>
    </lineage>
</organism>
<reference evidence="2" key="2">
    <citation type="submission" date="2011-02" db="EMBL/GenBank/DDBJ databases">
        <authorList>
            <person name="MacLean D."/>
        </authorList>
    </citation>
    <scope>NUCLEOTIDE SEQUENCE</scope>
</reference>
<protein>
    <submittedName>
        <fullName evidence="2">Uncharacterized protein AlNc14C34G3097</fullName>
    </submittedName>
</protein>
<name>F0W8G7_9STRA</name>